<protein>
    <submittedName>
        <fullName evidence="1">Uncharacterized protein</fullName>
    </submittedName>
</protein>
<sequence length="214" mass="22572">MAIRGQTRRILGRMRRKKPSIEFVGAATGTTSVSMPAHQIGDLIIACVFRDGGTFTVPAGWTQLVSNSQSAYQQTLYYKIAATNAETSGSWTSATDIAVVVYRGVDPVDPFGGSSANAGASGTLSRLSFTPTVMDGTSWFLVFFACRTTSQSPSYSGNYTERATRENGTSTSEIWVADTNGSMKNPATSVPNSSITTGGNTCTVLVAELKAHAA</sequence>
<dbReference type="EMBL" id="MN988483">
    <property type="protein sequence ID" value="QIG67744.1"/>
    <property type="molecule type" value="Genomic_DNA"/>
</dbReference>
<dbReference type="Proteomes" id="UP000656987">
    <property type="component" value="Segment"/>
</dbReference>
<evidence type="ECO:0000313" key="2">
    <source>
        <dbReference type="Proteomes" id="UP000656987"/>
    </source>
</evidence>
<accession>A0A7S5R8K5</accession>
<evidence type="ECO:0000313" key="1">
    <source>
        <dbReference type="EMBL" id="QIG67744.1"/>
    </source>
</evidence>
<proteinExistence type="predicted"/>
<gene>
    <name evidence="1" type="ORF">EVB52_043</name>
</gene>
<organism evidence="1 2">
    <name type="scientific">Rhizobium phage RHph_Y38</name>
    <dbReference type="NCBI Taxonomy" id="2509781"/>
    <lineage>
        <taxon>Viruses</taxon>
        <taxon>Duplodnaviria</taxon>
        <taxon>Heunggongvirae</taxon>
        <taxon>Uroviricota</taxon>
        <taxon>Caudoviricetes</taxon>
        <taxon>Schitoviridae</taxon>
        <taxon>Demetervirinae</taxon>
        <taxon>Acanvirus</taxon>
        <taxon>Acanvirus Y38</taxon>
    </lineage>
</organism>
<keyword evidence="2" id="KW-1185">Reference proteome</keyword>
<reference evidence="1" key="1">
    <citation type="submission" date="2020-01" db="EMBL/GenBank/DDBJ databases">
        <title>Patterns of diversity and host range of bacteriophage communities associated with bean-nodulatin bacteria.</title>
        <authorList>
            <person name="Vann Cauwenberghe J."/>
            <person name="Santamaria R.I."/>
            <person name="Bustos P."/>
            <person name="Juarez S."/>
            <person name="Gonzalez V."/>
        </authorList>
    </citation>
    <scope>NUCLEOTIDE SEQUENCE</scope>
</reference>
<name>A0A7S5R8K5_9CAUD</name>